<dbReference type="Pfam" id="PF11969">
    <property type="entry name" value="DcpS_C"/>
    <property type="match status" value="1"/>
</dbReference>
<dbReference type="Proteomes" id="UP000030763">
    <property type="component" value="Unassembled WGS sequence"/>
</dbReference>
<dbReference type="AlphaFoldDB" id="U6M4X4"/>
<dbReference type="OrthoDB" id="365006at2759"/>
<feature type="region of interest" description="Disordered" evidence="1">
    <location>
        <begin position="308"/>
        <end position="363"/>
    </location>
</feature>
<evidence type="ECO:0000256" key="1">
    <source>
        <dbReference type="SAM" id="MobiDB-lite"/>
    </source>
</evidence>
<gene>
    <name evidence="2" type="ORF">EMWEY_00038720</name>
</gene>
<dbReference type="InterPro" id="IPR036265">
    <property type="entry name" value="HIT-like_sf"/>
</dbReference>
<dbReference type="Gene3D" id="3.30.428.10">
    <property type="entry name" value="HIT-like"/>
    <property type="match status" value="1"/>
</dbReference>
<evidence type="ECO:0000313" key="3">
    <source>
        <dbReference type="Proteomes" id="UP000030763"/>
    </source>
</evidence>
<dbReference type="VEuPathDB" id="ToxoDB:EMWEY_00038720"/>
<reference evidence="2" key="2">
    <citation type="submission" date="2013-10" db="EMBL/GenBank/DDBJ databases">
        <authorList>
            <person name="Aslett M."/>
        </authorList>
    </citation>
    <scope>NUCLEOTIDE SEQUENCE [LARGE SCALE GENOMIC DNA]</scope>
    <source>
        <strain evidence="2">Weybridge</strain>
    </source>
</reference>
<proteinExistence type="predicted"/>
<accession>U6M4X4</accession>
<feature type="compositionally biased region" description="Low complexity" evidence="1">
    <location>
        <begin position="346"/>
        <end position="360"/>
    </location>
</feature>
<organism evidence="2 3">
    <name type="scientific">Eimeria maxima</name>
    <name type="common">Coccidian parasite</name>
    <dbReference type="NCBI Taxonomy" id="5804"/>
    <lineage>
        <taxon>Eukaryota</taxon>
        <taxon>Sar</taxon>
        <taxon>Alveolata</taxon>
        <taxon>Apicomplexa</taxon>
        <taxon>Conoidasida</taxon>
        <taxon>Coccidia</taxon>
        <taxon>Eucoccidiorida</taxon>
        <taxon>Eimeriorina</taxon>
        <taxon>Eimeriidae</taxon>
        <taxon>Eimeria</taxon>
    </lineage>
</organism>
<dbReference type="EMBL" id="HG719299">
    <property type="protein sequence ID" value="CDJ57504.1"/>
    <property type="molecule type" value="Genomic_DNA"/>
</dbReference>
<dbReference type="RefSeq" id="XP_013334152.1">
    <property type="nucleotide sequence ID" value="XM_013478698.1"/>
</dbReference>
<reference evidence="2" key="1">
    <citation type="submission" date="2013-10" db="EMBL/GenBank/DDBJ databases">
        <title>Genomic analysis of the causative agents of coccidiosis in chickens.</title>
        <authorList>
            <person name="Reid A.J."/>
            <person name="Blake D."/>
            <person name="Billington K."/>
            <person name="Browne H."/>
            <person name="Dunn M."/>
            <person name="Hung S."/>
            <person name="Kawahara F."/>
            <person name="Miranda-Saavedra D."/>
            <person name="Mourier T."/>
            <person name="Nagra H."/>
            <person name="Otto T.D."/>
            <person name="Rawlings N."/>
            <person name="Sanchez A."/>
            <person name="Sanders M."/>
            <person name="Subramaniam C."/>
            <person name="Tay Y."/>
            <person name="Dear P."/>
            <person name="Doerig C."/>
            <person name="Gruber A."/>
            <person name="Parkinson J."/>
            <person name="Shirley M."/>
            <person name="Wan K.L."/>
            <person name="Berriman M."/>
            <person name="Tomley F."/>
            <person name="Pain A."/>
        </authorList>
    </citation>
    <scope>NUCLEOTIDE SEQUENCE [LARGE SCALE GENOMIC DNA]</scope>
    <source>
        <strain evidence="2">Weybridge</strain>
    </source>
</reference>
<protein>
    <submittedName>
        <fullName evidence="2">Pv1h14035_P, related, related</fullName>
    </submittedName>
</protein>
<evidence type="ECO:0000313" key="2">
    <source>
        <dbReference type="EMBL" id="CDJ57504.1"/>
    </source>
</evidence>
<name>U6M4X4_EIMMA</name>
<dbReference type="GeneID" id="25337858"/>
<feature type="compositionally biased region" description="Basic and acidic residues" evidence="1">
    <location>
        <begin position="325"/>
        <end position="339"/>
    </location>
</feature>
<dbReference type="OMA" id="PSPINHF"/>
<keyword evidence="3" id="KW-1185">Reference proteome</keyword>
<sequence>MIEYSLTTFVVSFPFFLIKSKGEAIGRSAVTVGFRGHGNIHTPQNAAKPTSICRSSCFSDLKFPLSLSRQASASQFPSNFRLSRCAYHHSSRLQRYFTNRYHKKVCPKCKRTNILPSTSCSFCLTPLNDLHIQSIGKDPLWELALSRGVNHDQSVLLKAKYEYLKENKSKKNKEGLLKEILKDLPQPLIGSLCVGAAAAATASPSAATAAVTAAAAAAGGGSPGVSGLGYTELYRSFNFVITTTPFPSSFIHLLAIPRACFYDIKQLRKTHIPLLQAMKEKTHAIMELLLPLQLQLLQLQQQQQQQQVDAGSSIPEGAPLLSNREQQKEVKGKTDREAAAIECKMSSSSNSSSSSNNNNNKSLKGKEKELLQMAIYGFNYPAEYRQVCMHAIIPPLFNLSLFNFPFFYSFYKTIKDIQTCGSVQVFSPSSILT</sequence>